<sequence length="95" mass="9925">MMYRILRERGQSGERRRQGTHPAKTVPELVADGSSQVLTWDITKAAGPHRARHSAVPGGGGQGAGIVVNRCSGAKLQGRVPVTGTPVLTDGAAEK</sequence>
<comment type="caution">
    <text evidence="2">The sequence shown here is derived from an EMBL/GenBank/DDBJ whole genome shotgun (WGS) entry which is preliminary data.</text>
</comment>
<feature type="region of interest" description="Disordered" evidence="1">
    <location>
        <begin position="1"/>
        <end position="25"/>
    </location>
</feature>
<dbReference type="Proteomes" id="UP000248889">
    <property type="component" value="Unassembled WGS sequence"/>
</dbReference>
<organism evidence="2 3">
    <name type="scientific">Streptacidiphilus pinicola</name>
    <dbReference type="NCBI Taxonomy" id="2219663"/>
    <lineage>
        <taxon>Bacteria</taxon>
        <taxon>Bacillati</taxon>
        <taxon>Actinomycetota</taxon>
        <taxon>Actinomycetes</taxon>
        <taxon>Kitasatosporales</taxon>
        <taxon>Streptomycetaceae</taxon>
        <taxon>Streptacidiphilus</taxon>
    </lineage>
</organism>
<feature type="compositionally biased region" description="Basic and acidic residues" evidence="1">
    <location>
        <begin position="1"/>
        <end position="17"/>
    </location>
</feature>
<dbReference type="OrthoDB" id="52928at2"/>
<dbReference type="EMBL" id="QKYN01000089">
    <property type="protein sequence ID" value="RAG83354.1"/>
    <property type="molecule type" value="Genomic_DNA"/>
</dbReference>
<reference evidence="2 3" key="1">
    <citation type="submission" date="2018-06" db="EMBL/GenBank/DDBJ databases">
        <title>Streptacidiphilus pinicola sp. nov., isolated from pine grove soil.</title>
        <authorList>
            <person name="Roh S.G."/>
            <person name="Park S."/>
            <person name="Kim M.-K."/>
            <person name="Yun B.-R."/>
            <person name="Park J."/>
            <person name="Kim M.J."/>
            <person name="Kim Y.S."/>
            <person name="Kim S.B."/>
        </authorList>
    </citation>
    <scope>NUCLEOTIDE SEQUENCE [LARGE SCALE GENOMIC DNA]</scope>
    <source>
        <strain evidence="2 3">MMS16-CNU450</strain>
    </source>
</reference>
<keyword evidence="3" id="KW-1185">Reference proteome</keyword>
<dbReference type="AlphaFoldDB" id="A0A2X0IED9"/>
<evidence type="ECO:0000256" key="1">
    <source>
        <dbReference type="SAM" id="MobiDB-lite"/>
    </source>
</evidence>
<name>A0A2X0IED9_9ACTN</name>
<evidence type="ECO:0000313" key="2">
    <source>
        <dbReference type="EMBL" id="RAG83354.1"/>
    </source>
</evidence>
<accession>A0A2X0IED9</accession>
<protein>
    <submittedName>
        <fullName evidence="2">Uncharacterized protein</fullName>
    </submittedName>
</protein>
<gene>
    <name evidence="2" type="ORF">DN069_22825</name>
</gene>
<evidence type="ECO:0000313" key="3">
    <source>
        <dbReference type="Proteomes" id="UP000248889"/>
    </source>
</evidence>
<proteinExistence type="predicted"/>